<organism evidence="9 10">
    <name type="scientific">Beggiatoa leptomitoformis</name>
    <dbReference type="NCBI Taxonomy" id="288004"/>
    <lineage>
        <taxon>Bacteria</taxon>
        <taxon>Pseudomonadati</taxon>
        <taxon>Pseudomonadota</taxon>
        <taxon>Gammaproteobacteria</taxon>
        <taxon>Thiotrichales</taxon>
        <taxon>Thiotrichaceae</taxon>
        <taxon>Beggiatoa</taxon>
    </lineage>
</organism>
<gene>
    <name evidence="9" type="ORF">BLE401_03865</name>
</gene>
<dbReference type="EMBL" id="CP018889">
    <property type="protein sequence ID" value="AUI67923.1"/>
    <property type="molecule type" value="Genomic_DNA"/>
</dbReference>
<evidence type="ECO:0000256" key="5">
    <source>
        <dbReference type="ARBA" id="ARBA00023157"/>
    </source>
</evidence>
<dbReference type="SMART" id="SM00020">
    <property type="entry name" value="Tryp_SPc"/>
    <property type="match status" value="1"/>
</dbReference>
<keyword evidence="5" id="KW-1015">Disulfide bond</keyword>
<dbReference type="InterPro" id="IPR001314">
    <property type="entry name" value="Peptidase_S1A"/>
</dbReference>
<dbReference type="Gene3D" id="2.60.40.10">
    <property type="entry name" value="Immunoglobulins"/>
    <property type="match status" value="1"/>
</dbReference>
<dbReference type="GO" id="GO:0005615">
    <property type="term" value="C:extracellular space"/>
    <property type="evidence" value="ECO:0007669"/>
    <property type="project" value="TreeGrafter"/>
</dbReference>
<dbReference type="GO" id="GO:0004252">
    <property type="term" value="F:serine-type endopeptidase activity"/>
    <property type="evidence" value="ECO:0007669"/>
    <property type="project" value="InterPro"/>
</dbReference>
<dbReference type="PROSITE" id="PS50240">
    <property type="entry name" value="TRYPSIN_DOM"/>
    <property type="match status" value="1"/>
</dbReference>
<dbReference type="PANTHER" id="PTHR24264">
    <property type="entry name" value="TRYPSIN-RELATED"/>
    <property type="match status" value="1"/>
</dbReference>
<dbReference type="SUPFAM" id="SSF50494">
    <property type="entry name" value="Trypsin-like serine proteases"/>
    <property type="match status" value="1"/>
</dbReference>
<keyword evidence="4" id="KW-0378">Hydrolase</keyword>
<protein>
    <submittedName>
        <fullName evidence="9">Trypsin-like serine protease</fullName>
    </submittedName>
</protein>
<evidence type="ECO:0000256" key="4">
    <source>
        <dbReference type="ARBA" id="ARBA00022801"/>
    </source>
</evidence>
<sequence>MHRLFFWLIAFCFSLPVHAQLRIIGGSTVTQPEFPWAVLISLAKDSRPFYCEGTLIAPEWILTAAHCTYDENTKIIYRASELMVSIAENNLTVTAITQTPRKISSIILHPQHNFDDYIPYADMALLKLETPITTITPVRLADTYTSLDEAGVMATVLGWGQPTQHSSPNYSEILKKADVPIVSLNICNEPRSYNGTLDDTLLCAGYAQGGADACLGDSGGGLVVNTATGWQQIALVSFGQGCGLANYYGVYTRTTTYLSFIQSHICTQSVIAPTIHVTYADGIATAYWDAVENVDGYYLYFAPYSNPMNDQTLNHIASIALGQQRYFITALQPNDAYYVAVSAYRGNCTSVFSNIETTHNF</sequence>
<name>A0A2N9YBS7_9GAMM</name>
<dbReference type="Gene3D" id="2.40.10.10">
    <property type="entry name" value="Trypsin-like serine proteases"/>
    <property type="match status" value="1"/>
</dbReference>
<dbReference type="PROSITE" id="PS50853">
    <property type="entry name" value="FN3"/>
    <property type="match status" value="1"/>
</dbReference>
<keyword evidence="6" id="KW-0732">Signal</keyword>
<dbReference type="InterPro" id="IPR009003">
    <property type="entry name" value="Peptidase_S1_PA"/>
</dbReference>
<evidence type="ECO:0000256" key="6">
    <source>
        <dbReference type="SAM" id="SignalP"/>
    </source>
</evidence>
<dbReference type="InterPro" id="IPR043504">
    <property type="entry name" value="Peptidase_S1_PA_chymotrypsin"/>
</dbReference>
<dbReference type="Pfam" id="PF00089">
    <property type="entry name" value="Trypsin"/>
    <property type="match status" value="1"/>
</dbReference>
<feature type="signal peptide" evidence="6">
    <location>
        <begin position="1"/>
        <end position="19"/>
    </location>
</feature>
<keyword evidence="10" id="KW-1185">Reference proteome</keyword>
<evidence type="ECO:0000313" key="9">
    <source>
        <dbReference type="EMBL" id="AUI67923.1"/>
    </source>
</evidence>
<dbReference type="InterPro" id="IPR013783">
    <property type="entry name" value="Ig-like_fold"/>
</dbReference>
<evidence type="ECO:0000256" key="1">
    <source>
        <dbReference type="ARBA" id="ARBA00004613"/>
    </source>
</evidence>
<comment type="subcellular location">
    <subcellularLocation>
        <location evidence="1">Secreted</location>
    </subcellularLocation>
</comment>
<evidence type="ECO:0000259" key="8">
    <source>
        <dbReference type="PROSITE" id="PS50853"/>
    </source>
</evidence>
<evidence type="ECO:0000256" key="2">
    <source>
        <dbReference type="ARBA" id="ARBA00022525"/>
    </source>
</evidence>
<feature type="chain" id="PRO_5014873679" evidence="6">
    <location>
        <begin position="20"/>
        <end position="361"/>
    </location>
</feature>
<dbReference type="FunFam" id="2.40.10.10:FF:000002">
    <property type="entry name" value="Transmembrane protease serine"/>
    <property type="match status" value="1"/>
</dbReference>
<dbReference type="PROSITE" id="PS00134">
    <property type="entry name" value="TRYPSIN_HIS"/>
    <property type="match status" value="1"/>
</dbReference>
<reference evidence="10" key="1">
    <citation type="submission" date="2016-12" db="EMBL/GenBank/DDBJ databases">
        <title>Complete Genome Sequence of Beggiatoa leptomitiformis D-401.</title>
        <authorList>
            <person name="Fomenkov A."/>
            <person name="Vincze T."/>
            <person name="Grabovich M."/>
            <person name="Anton B.P."/>
            <person name="Dubinina G."/>
            <person name="Orlova M."/>
            <person name="Belousova E."/>
            <person name="Roberts R.J."/>
        </authorList>
    </citation>
    <scope>NUCLEOTIDE SEQUENCE [LARGE SCALE GENOMIC DNA]</scope>
    <source>
        <strain evidence="10">D-401</strain>
    </source>
</reference>
<dbReference type="InterPro" id="IPR050127">
    <property type="entry name" value="Serine_Proteases_S1"/>
</dbReference>
<feature type="domain" description="Fibronectin type-III" evidence="8">
    <location>
        <begin position="269"/>
        <end position="361"/>
    </location>
</feature>
<dbReference type="InterPro" id="IPR018114">
    <property type="entry name" value="TRYPSIN_HIS"/>
</dbReference>
<dbReference type="Proteomes" id="UP000234271">
    <property type="component" value="Chromosome"/>
</dbReference>
<keyword evidence="2" id="KW-0964">Secreted</keyword>
<feature type="domain" description="Peptidase S1" evidence="7">
    <location>
        <begin position="23"/>
        <end position="266"/>
    </location>
</feature>
<dbReference type="InterPro" id="IPR036116">
    <property type="entry name" value="FN3_sf"/>
</dbReference>
<dbReference type="SUPFAM" id="SSF49265">
    <property type="entry name" value="Fibronectin type III"/>
    <property type="match status" value="1"/>
</dbReference>
<evidence type="ECO:0000259" key="7">
    <source>
        <dbReference type="PROSITE" id="PS50240"/>
    </source>
</evidence>
<proteinExistence type="predicted"/>
<dbReference type="PANTHER" id="PTHR24264:SF65">
    <property type="entry name" value="SRCR DOMAIN-CONTAINING PROTEIN"/>
    <property type="match status" value="1"/>
</dbReference>
<dbReference type="PRINTS" id="PR00722">
    <property type="entry name" value="CHYMOTRYPSIN"/>
</dbReference>
<keyword evidence="3 9" id="KW-0645">Protease</keyword>
<accession>A0A2N9YBS7</accession>
<dbReference type="CDD" id="cd00190">
    <property type="entry name" value="Tryp_SPc"/>
    <property type="match status" value="1"/>
</dbReference>
<evidence type="ECO:0000256" key="3">
    <source>
        <dbReference type="ARBA" id="ARBA00022670"/>
    </source>
</evidence>
<dbReference type="InterPro" id="IPR001254">
    <property type="entry name" value="Trypsin_dom"/>
</dbReference>
<dbReference type="GO" id="GO:0006508">
    <property type="term" value="P:proteolysis"/>
    <property type="evidence" value="ECO:0007669"/>
    <property type="project" value="UniProtKB-KW"/>
</dbReference>
<dbReference type="RefSeq" id="WP_062148346.1">
    <property type="nucleotide sequence ID" value="NZ_CP012373.2"/>
</dbReference>
<dbReference type="OrthoDB" id="9813836at2"/>
<dbReference type="AlphaFoldDB" id="A0A2N9YBS7"/>
<dbReference type="InterPro" id="IPR003961">
    <property type="entry name" value="FN3_dom"/>
</dbReference>
<evidence type="ECO:0000313" key="10">
    <source>
        <dbReference type="Proteomes" id="UP000234271"/>
    </source>
</evidence>